<dbReference type="Proteomes" id="UP000613580">
    <property type="component" value="Unassembled WGS sequence"/>
</dbReference>
<sequence length="327" mass="37393">MDPLPFFSEDTEWGLEHARRPPTLNSTTLAVMPNLPTEINIEILQILAGFPSEAPSVALTAMWIANVTRSVRLRCVVVRTQLRSFWRFVDKYPQAAEAIQNLWIATNAGAYLEARYIPRIIHACTRLESLVCQTGALLRLCEHPKSGYFRNRLGSSQRPFQFTLPDCMQTPTVRGYSKPWRAHLDALHAGAVLGSITHLHLTNYYITHLDEFPAAAFSNLTHLAVHPTRYRAGSQPPAHLDHITQLAEAVEKFKFASGRITALVVFWPHHRCPPLRELVQKARQERVLVYRIANEHYRELAFWKDRQYVGEDVWTLAARQMASIHDE</sequence>
<accession>A0A8H6TJR2</accession>
<protein>
    <submittedName>
        <fullName evidence="1">Uncharacterized protein</fullName>
    </submittedName>
</protein>
<reference evidence="1" key="1">
    <citation type="submission" date="2020-05" db="EMBL/GenBank/DDBJ databases">
        <title>Mycena genomes resolve the evolution of fungal bioluminescence.</title>
        <authorList>
            <person name="Tsai I.J."/>
        </authorList>
    </citation>
    <scope>NUCLEOTIDE SEQUENCE</scope>
    <source>
        <strain evidence="1">110903Hualien_Pintung</strain>
    </source>
</reference>
<gene>
    <name evidence="1" type="ORF">HMN09_00308400</name>
</gene>
<evidence type="ECO:0000313" key="1">
    <source>
        <dbReference type="EMBL" id="KAF7318012.1"/>
    </source>
</evidence>
<organism evidence="1 2">
    <name type="scientific">Mycena chlorophos</name>
    <name type="common">Agaric fungus</name>
    <name type="synonym">Agaricus chlorophos</name>
    <dbReference type="NCBI Taxonomy" id="658473"/>
    <lineage>
        <taxon>Eukaryota</taxon>
        <taxon>Fungi</taxon>
        <taxon>Dikarya</taxon>
        <taxon>Basidiomycota</taxon>
        <taxon>Agaricomycotina</taxon>
        <taxon>Agaricomycetes</taxon>
        <taxon>Agaricomycetidae</taxon>
        <taxon>Agaricales</taxon>
        <taxon>Marasmiineae</taxon>
        <taxon>Mycenaceae</taxon>
        <taxon>Mycena</taxon>
    </lineage>
</organism>
<dbReference type="EMBL" id="JACAZE010000004">
    <property type="protein sequence ID" value="KAF7318012.1"/>
    <property type="molecule type" value="Genomic_DNA"/>
</dbReference>
<keyword evidence="2" id="KW-1185">Reference proteome</keyword>
<name>A0A8H6TJR2_MYCCL</name>
<dbReference type="OrthoDB" id="3014317at2759"/>
<dbReference type="AlphaFoldDB" id="A0A8H6TJR2"/>
<comment type="caution">
    <text evidence="1">The sequence shown here is derived from an EMBL/GenBank/DDBJ whole genome shotgun (WGS) entry which is preliminary data.</text>
</comment>
<proteinExistence type="predicted"/>
<evidence type="ECO:0000313" key="2">
    <source>
        <dbReference type="Proteomes" id="UP000613580"/>
    </source>
</evidence>